<protein>
    <recommendedName>
        <fullName evidence="15">Cytochrome P450</fullName>
    </recommendedName>
</protein>
<comment type="subcellular location">
    <subcellularLocation>
        <location evidence="2">Membrane</location>
        <topology evidence="2">Single-pass membrane protein</topology>
    </subcellularLocation>
</comment>
<evidence type="ECO:0000256" key="7">
    <source>
        <dbReference type="ARBA" id="ARBA00022989"/>
    </source>
</evidence>
<evidence type="ECO:0000256" key="9">
    <source>
        <dbReference type="ARBA" id="ARBA00023004"/>
    </source>
</evidence>
<keyword evidence="9" id="KW-0408">Iron</keyword>
<dbReference type="Gramene" id="AUR62017496-RA">
    <property type="protein sequence ID" value="AUR62017496-RA:cds"/>
    <property type="gene ID" value="AUR62017496"/>
</dbReference>
<evidence type="ECO:0000256" key="1">
    <source>
        <dbReference type="ARBA" id="ARBA00001971"/>
    </source>
</evidence>
<evidence type="ECO:0000256" key="8">
    <source>
        <dbReference type="ARBA" id="ARBA00023002"/>
    </source>
</evidence>
<dbReference type="PANTHER" id="PTHR47944">
    <property type="entry name" value="CYTOCHROME P450 98A9"/>
    <property type="match status" value="1"/>
</dbReference>
<dbReference type="InterPro" id="IPR001128">
    <property type="entry name" value="Cyt_P450"/>
</dbReference>
<dbReference type="GO" id="GO:0020037">
    <property type="term" value="F:heme binding"/>
    <property type="evidence" value="ECO:0007669"/>
    <property type="project" value="InterPro"/>
</dbReference>
<evidence type="ECO:0008006" key="15">
    <source>
        <dbReference type="Google" id="ProtNLM"/>
    </source>
</evidence>
<evidence type="ECO:0000256" key="10">
    <source>
        <dbReference type="ARBA" id="ARBA00023033"/>
    </source>
</evidence>
<name>A0A803LRB7_CHEQI</name>
<dbReference type="GO" id="GO:0016020">
    <property type="term" value="C:membrane"/>
    <property type="evidence" value="ECO:0007669"/>
    <property type="project" value="UniProtKB-SubCell"/>
</dbReference>
<keyword evidence="4" id="KW-0349">Heme</keyword>
<comment type="similarity">
    <text evidence="3">Belongs to the cytochrome P450 family.</text>
</comment>
<dbReference type="PANTHER" id="PTHR47944:SF10">
    <property type="entry name" value="CYTOCHROME P450 98A9"/>
    <property type="match status" value="1"/>
</dbReference>
<evidence type="ECO:0000256" key="5">
    <source>
        <dbReference type="ARBA" id="ARBA00022692"/>
    </source>
</evidence>
<comment type="cofactor">
    <cofactor evidence="1">
        <name>heme</name>
        <dbReference type="ChEBI" id="CHEBI:30413"/>
    </cofactor>
</comment>
<dbReference type="OMA" id="QTHEMEF"/>
<evidence type="ECO:0000256" key="12">
    <source>
        <dbReference type="SAM" id="Phobius"/>
    </source>
</evidence>
<evidence type="ECO:0000256" key="4">
    <source>
        <dbReference type="ARBA" id="ARBA00022617"/>
    </source>
</evidence>
<feature type="transmembrane region" description="Helical" evidence="12">
    <location>
        <begin position="6"/>
        <end position="24"/>
    </location>
</feature>
<dbReference type="Gene3D" id="1.10.630.10">
    <property type="entry name" value="Cytochrome P450"/>
    <property type="match status" value="1"/>
</dbReference>
<dbReference type="GO" id="GO:0005506">
    <property type="term" value="F:iron ion binding"/>
    <property type="evidence" value="ECO:0007669"/>
    <property type="project" value="InterPro"/>
</dbReference>
<reference evidence="13" key="1">
    <citation type="journal article" date="2017" name="Nature">
        <title>The genome of Chenopodium quinoa.</title>
        <authorList>
            <person name="Jarvis D.E."/>
            <person name="Ho Y.S."/>
            <person name="Lightfoot D.J."/>
            <person name="Schmoeckel S.M."/>
            <person name="Li B."/>
            <person name="Borm T.J.A."/>
            <person name="Ohyanagi H."/>
            <person name="Mineta K."/>
            <person name="Michell C.T."/>
            <person name="Saber N."/>
            <person name="Kharbatia N.M."/>
            <person name="Rupper R.R."/>
            <person name="Sharp A.R."/>
            <person name="Dally N."/>
            <person name="Boughton B.A."/>
            <person name="Woo Y.H."/>
            <person name="Gao G."/>
            <person name="Schijlen E.G.W.M."/>
            <person name="Guo X."/>
            <person name="Momin A.A."/>
            <person name="Negrao S."/>
            <person name="Al-Babili S."/>
            <person name="Gehring C."/>
            <person name="Roessner U."/>
            <person name="Jung C."/>
            <person name="Murphy K."/>
            <person name="Arold S.T."/>
            <person name="Gojobori T."/>
            <person name="van der Linden C.G."/>
            <person name="van Loo E.N."/>
            <person name="Jellen E.N."/>
            <person name="Maughan P.J."/>
            <person name="Tester M."/>
        </authorList>
    </citation>
    <scope>NUCLEOTIDE SEQUENCE [LARGE SCALE GENOMIC DNA]</scope>
    <source>
        <strain evidence="13">cv. PI 614886</strain>
    </source>
</reference>
<accession>A0A803LRB7</accession>
<keyword evidence="11 12" id="KW-0472">Membrane</keyword>
<evidence type="ECO:0000313" key="13">
    <source>
        <dbReference type="EnsemblPlants" id="AUR62017496-RA:cds"/>
    </source>
</evidence>
<keyword evidence="14" id="KW-1185">Reference proteome</keyword>
<evidence type="ECO:0000256" key="11">
    <source>
        <dbReference type="ARBA" id="ARBA00023136"/>
    </source>
</evidence>
<evidence type="ECO:0000313" key="14">
    <source>
        <dbReference type="Proteomes" id="UP000596660"/>
    </source>
</evidence>
<sequence>MILFLTIPISIIFIVIVHYVFQRFRYKLPPGPRPWPVIGNIYDIKPVRCRCFHEWAQTYGPIISFKLASELNIVVSNGELAKQVLKEHDHDLANRHRSVAGRITRNDVGFIWADYGSYYVKVRKASSLAFFNPKILGAQRPIREDEVNAMIESIFNDCINPGMY</sequence>
<dbReference type="GO" id="GO:0016705">
    <property type="term" value="F:oxidoreductase activity, acting on paired donors, with incorporation or reduction of molecular oxygen"/>
    <property type="evidence" value="ECO:0007669"/>
    <property type="project" value="InterPro"/>
</dbReference>
<reference evidence="13" key="2">
    <citation type="submission" date="2021-03" db="UniProtKB">
        <authorList>
            <consortium name="EnsemblPlants"/>
        </authorList>
    </citation>
    <scope>IDENTIFICATION</scope>
</reference>
<dbReference type="GO" id="GO:0004497">
    <property type="term" value="F:monooxygenase activity"/>
    <property type="evidence" value="ECO:0007669"/>
    <property type="project" value="UniProtKB-KW"/>
</dbReference>
<dbReference type="InterPro" id="IPR036396">
    <property type="entry name" value="Cyt_P450_sf"/>
</dbReference>
<evidence type="ECO:0000256" key="6">
    <source>
        <dbReference type="ARBA" id="ARBA00022723"/>
    </source>
</evidence>
<dbReference type="SMR" id="A0A803LRB7"/>
<organism evidence="13 14">
    <name type="scientific">Chenopodium quinoa</name>
    <name type="common">Quinoa</name>
    <dbReference type="NCBI Taxonomy" id="63459"/>
    <lineage>
        <taxon>Eukaryota</taxon>
        <taxon>Viridiplantae</taxon>
        <taxon>Streptophyta</taxon>
        <taxon>Embryophyta</taxon>
        <taxon>Tracheophyta</taxon>
        <taxon>Spermatophyta</taxon>
        <taxon>Magnoliopsida</taxon>
        <taxon>eudicotyledons</taxon>
        <taxon>Gunneridae</taxon>
        <taxon>Pentapetalae</taxon>
        <taxon>Caryophyllales</taxon>
        <taxon>Chenopodiaceae</taxon>
        <taxon>Chenopodioideae</taxon>
        <taxon>Atripliceae</taxon>
        <taxon>Chenopodium</taxon>
    </lineage>
</organism>
<dbReference type="Proteomes" id="UP000596660">
    <property type="component" value="Unplaced"/>
</dbReference>
<dbReference type="AlphaFoldDB" id="A0A803LRB7"/>
<keyword evidence="5 12" id="KW-0812">Transmembrane</keyword>
<keyword evidence="7 12" id="KW-1133">Transmembrane helix</keyword>
<dbReference type="SUPFAM" id="SSF48264">
    <property type="entry name" value="Cytochrome P450"/>
    <property type="match status" value="1"/>
</dbReference>
<proteinExistence type="inferred from homology"/>
<keyword evidence="6" id="KW-0479">Metal-binding</keyword>
<dbReference type="EnsemblPlants" id="AUR62017496-RA">
    <property type="protein sequence ID" value="AUR62017496-RA:cds"/>
    <property type="gene ID" value="AUR62017496"/>
</dbReference>
<keyword evidence="8" id="KW-0560">Oxidoreductase</keyword>
<evidence type="ECO:0000256" key="3">
    <source>
        <dbReference type="ARBA" id="ARBA00010617"/>
    </source>
</evidence>
<keyword evidence="10" id="KW-0503">Monooxygenase</keyword>
<evidence type="ECO:0000256" key="2">
    <source>
        <dbReference type="ARBA" id="ARBA00004167"/>
    </source>
</evidence>
<dbReference type="Pfam" id="PF00067">
    <property type="entry name" value="p450"/>
    <property type="match status" value="1"/>
</dbReference>